<dbReference type="InterPro" id="IPR036271">
    <property type="entry name" value="Tet_transcr_reg_TetR-rel_C_sf"/>
</dbReference>
<dbReference type="Gene3D" id="1.10.10.60">
    <property type="entry name" value="Homeodomain-like"/>
    <property type="match status" value="1"/>
</dbReference>
<dbReference type="PANTHER" id="PTHR47506:SF7">
    <property type="entry name" value="TRANSCRIPTIONAL REGULATORY PROTEIN"/>
    <property type="match status" value="1"/>
</dbReference>
<organism evidence="6">
    <name type="scientific">Bradyrhizobium sp. LLZ17</name>
    <dbReference type="NCBI Taxonomy" id="3239388"/>
    <lineage>
        <taxon>Bacteria</taxon>
        <taxon>Pseudomonadati</taxon>
        <taxon>Pseudomonadota</taxon>
        <taxon>Alphaproteobacteria</taxon>
        <taxon>Hyphomicrobiales</taxon>
        <taxon>Nitrobacteraceae</taxon>
        <taxon>Bradyrhizobium</taxon>
    </lineage>
</organism>
<evidence type="ECO:0000256" key="2">
    <source>
        <dbReference type="ARBA" id="ARBA00023125"/>
    </source>
</evidence>
<gene>
    <name evidence="6" type="ORF">AB8Z38_13150</name>
</gene>
<evidence type="ECO:0000256" key="1">
    <source>
        <dbReference type="ARBA" id="ARBA00023015"/>
    </source>
</evidence>
<evidence type="ECO:0000256" key="4">
    <source>
        <dbReference type="PROSITE-ProRule" id="PRU00335"/>
    </source>
</evidence>
<feature type="domain" description="HTH tetR-type" evidence="5">
    <location>
        <begin position="35"/>
        <end position="95"/>
    </location>
</feature>
<protein>
    <submittedName>
        <fullName evidence="6">TetR/AcrR family transcriptional regulator</fullName>
    </submittedName>
</protein>
<dbReference type="GO" id="GO:0003677">
    <property type="term" value="F:DNA binding"/>
    <property type="evidence" value="ECO:0007669"/>
    <property type="project" value="UniProtKB-UniRule"/>
</dbReference>
<evidence type="ECO:0000313" key="6">
    <source>
        <dbReference type="EMBL" id="XDV60212.1"/>
    </source>
</evidence>
<keyword evidence="2 4" id="KW-0238">DNA-binding</keyword>
<dbReference type="SUPFAM" id="SSF48498">
    <property type="entry name" value="Tetracyclin repressor-like, C-terminal domain"/>
    <property type="match status" value="1"/>
</dbReference>
<dbReference type="PROSITE" id="PS50977">
    <property type="entry name" value="HTH_TETR_2"/>
    <property type="match status" value="1"/>
</dbReference>
<dbReference type="AlphaFoldDB" id="A0AB39XQZ5"/>
<keyword evidence="1" id="KW-0805">Transcription regulation</keyword>
<dbReference type="Pfam" id="PF00440">
    <property type="entry name" value="TetR_N"/>
    <property type="match status" value="1"/>
</dbReference>
<dbReference type="PANTHER" id="PTHR47506">
    <property type="entry name" value="TRANSCRIPTIONAL REGULATORY PROTEIN"/>
    <property type="match status" value="1"/>
</dbReference>
<sequence>MITIVTIDIHDDRHYNCQGPESRICDMRVSKEQAAKNRERILEAASRLMRERGISGMGVDALADAAGMTHGSLYSQFGSKERLVEEAVAHAIIAKGREVPDGFTLGDYFSEYLSAGHRDKLGSGCPFAALSCEMPRQSAGVRERFTAGVRDMIGLLSGRIASTLKPRQREEKALAIAAALVGALVLARAVNDPKLSDDILRATRNRLGD</sequence>
<dbReference type="InterPro" id="IPR009057">
    <property type="entry name" value="Homeodomain-like_sf"/>
</dbReference>
<proteinExistence type="predicted"/>
<accession>A0AB39XQZ5</accession>
<dbReference type="PRINTS" id="PR00455">
    <property type="entry name" value="HTHTETR"/>
</dbReference>
<dbReference type="InterPro" id="IPR001647">
    <property type="entry name" value="HTH_TetR"/>
</dbReference>
<evidence type="ECO:0000259" key="5">
    <source>
        <dbReference type="PROSITE" id="PS50977"/>
    </source>
</evidence>
<keyword evidence="3" id="KW-0804">Transcription</keyword>
<reference evidence="6" key="1">
    <citation type="submission" date="2024-08" db="EMBL/GenBank/DDBJ databases">
        <authorList>
            <person name="Chaddad Z."/>
            <person name="Lamrabet M."/>
            <person name="Bouhnik O."/>
            <person name="Alami S."/>
            <person name="Wipf D."/>
            <person name="Courty P.E."/>
            <person name="Missbah El Idrissi M."/>
        </authorList>
    </citation>
    <scope>NUCLEOTIDE SEQUENCE</scope>
    <source>
        <strain evidence="6">LLZ17</strain>
    </source>
</reference>
<dbReference type="RefSeq" id="WP_369725575.1">
    <property type="nucleotide sequence ID" value="NZ_CP165734.1"/>
</dbReference>
<evidence type="ECO:0000256" key="3">
    <source>
        <dbReference type="ARBA" id="ARBA00023163"/>
    </source>
</evidence>
<dbReference type="Gene3D" id="1.10.357.10">
    <property type="entry name" value="Tetracycline Repressor, domain 2"/>
    <property type="match status" value="1"/>
</dbReference>
<dbReference type="EMBL" id="CP165734">
    <property type="protein sequence ID" value="XDV60212.1"/>
    <property type="molecule type" value="Genomic_DNA"/>
</dbReference>
<dbReference type="SUPFAM" id="SSF46689">
    <property type="entry name" value="Homeodomain-like"/>
    <property type="match status" value="1"/>
</dbReference>
<feature type="DNA-binding region" description="H-T-H motif" evidence="4">
    <location>
        <begin position="58"/>
        <end position="77"/>
    </location>
</feature>
<name>A0AB39XQZ5_9BRAD</name>